<name>A0A139WJL7_TRICA</name>
<dbReference type="EMBL" id="KQ971338">
    <property type="protein sequence ID" value="KYB28017.1"/>
    <property type="molecule type" value="Genomic_DNA"/>
</dbReference>
<keyword evidence="2" id="KW-0675">Receptor</keyword>
<dbReference type="AlphaFoldDB" id="A0A139WJL7"/>
<keyword evidence="1" id="KW-1133">Transmembrane helix</keyword>
<feature type="transmembrane region" description="Helical" evidence="1">
    <location>
        <begin position="76"/>
        <end position="98"/>
    </location>
</feature>
<dbReference type="Gene3D" id="1.20.58.390">
    <property type="entry name" value="Neurotransmitter-gated ion-channel transmembrane domain"/>
    <property type="match status" value="1"/>
</dbReference>
<dbReference type="GO" id="GO:0016020">
    <property type="term" value="C:membrane"/>
    <property type="evidence" value="ECO:0007669"/>
    <property type="project" value="InterPro"/>
</dbReference>
<reference evidence="2 3" key="1">
    <citation type="journal article" date="2008" name="Nature">
        <title>The genome of the model beetle and pest Tribolium castaneum.</title>
        <authorList>
            <consortium name="Tribolium Genome Sequencing Consortium"/>
            <person name="Richards S."/>
            <person name="Gibbs R.A."/>
            <person name="Weinstock G.M."/>
            <person name="Brown S.J."/>
            <person name="Denell R."/>
            <person name="Beeman R.W."/>
            <person name="Gibbs R."/>
            <person name="Beeman R.W."/>
            <person name="Brown S.J."/>
            <person name="Bucher G."/>
            <person name="Friedrich M."/>
            <person name="Grimmelikhuijzen C.J."/>
            <person name="Klingler M."/>
            <person name="Lorenzen M."/>
            <person name="Richards S."/>
            <person name="Roth S."/>
            <person name="Schroder R."/>
            <person name="Tautz D."/>
            <person name="Zdobnov E.M."/>
            <person name="Muzny D."/>
            <person name="Gibbs R.A."/>
            <person name="Weinstock G.M."/>
            <person name="Attaway T."/>
            <person name="Bell S."/>
            <person name="Buhay C.J."/>
            <person name="Chandrabose M.N."/>
            <person name="Chavez D."/>
            <person name="Clerk-Blankenburg K.P."/>
            <person name="Cree A."/>
            <person name="Dao M."/>
            <person name="Davis C."/>
            <person name="Chacko J."/>
            <person name="Dinh H."/>
            <person name="Dugan-Rocha S."/>
            <person name="Fowler G."/>
            <person name="Garner T.T."/>
            <person name="Garnes J."/>
            <person name="Gnirke A."/>
            <person name="Hawes A."/>
            <person name="Hernandez J."/>
            <person name="Hines S."/>
            <person name="Holder M."/>
            <person name="Hume J."/>
            <person name="Jhangiani S.N."/>
            <person name="Joshi V."/>
            <person name="Khan Z.M."/>
            <person name="Jackson L."/>
            <person name="Kovar C."/>
            <person name="Kowis A."/>
            <person name="Lee S."/>
            <person name="Lewis L.R."/>
            <person name="Margolis J."/>
            <person name="Morgan M."/>
            <person name="Nazareth L.V."/>
            <person name="Nguyen N."/>
            <person name="Okwuonu G."/>
            <person name="Parker D."/>
            <person name="Richards S."/>
            <person name="Ruiz S.J."/>
            <person name="Santibanez J."/>
            <person name="Savard J."/>
            <person name="Scherer S.E."/>
            <person name="Schneider B."/>
            <person name="Sodergren E."/>
            <person name="Tautz D."/>
            <person name="Vattahil S."/>
            <person name="Villasana D."/>
            <person name="White C.S."/>
            <person name="Wright R."/>
            <person name="Park Y."/>
            <person name="Beeman R.W."/>
            <person name="Lord J."/>
            <person name="Oppert B."/>
            <person name="Lorenzen M."/>
            <person name="Brown S."/>
            <person name="Wang L."/>
            <person name="Savard J."/>
            <person name="Tautz D."/>
            <person name="Richards S."/>
            <person name="Weinstock G."/>
            <person name="Gibbs R.A."/>
            <person name="Liu Y."/>
            <person name="Worley K."/>
            <person name="Weinstock G."/>
            <person name="Elsik C.G."/>
            <person name="Reese J.T."/>
            <person name="Elhaik E."/>
            <person name="Landan G."/>
            <person name="Graur D."/>
            <person name="Arensburger P."/>
            <person name="Atkinson P."/>
            <person name="Beeman R.W."/>
            <person name="Beidler J."/>
            <person name="Brown S.J."/>
            <person name="Demuth J.P."/>
            <person name="Drury D.W."/>
            <person name="Du Y.Z."/>
            <person name="Fujiwara H."/>
            <person name="Lorenzen M."/>
            <person name="Maselli V."/>
            <person name="Osanai M."/>
            <person name="Park Y."/>
            <person name="Robertson H.M."/>
            <person name="Tu Z."/>
            <person name="Wang J.J."/>
            <person name="Wang S."/>
            <person name="Richards S."/>
            <person name="Song H."/>
            <person name="Zhang L."/>
            <person name="Sodergren E."/>
            <person name="Werner D."/>
            <person name="Stanke M."/>
            <person name="Morgenstern B."/>
            <person name="Solovyev V."/>
            <person name="Kosarev P."/>
            <person name="Brown G."/>
            <person name="Chen H.C."/>
            <person name="Ermolaeva O."/>
            <person name="Hlavina W."/>
            <person name="Kapustin Y."/>
            <person name="Kiryutin B."/>
            <person name="Kitts P."/>
            <person name="Maglott D."/>
            <person name="Pruitt K."/>
            <person name="Sapojnikov V."/>
            <person name="Souvorov A."/>
            <person name="Mackey A.J."/>
            <person name="Waterhouse R.M."/>
            <person name="Wyder S."/>
            <person name="Zdobnov E.M."/>
            <person name="Zdobnov E.M."/>
            <person name="Wyder S."/>
            <person name="Kriventseva E.V."/>
            <person name="Kadowaki T."/>
            <person name="Bork P."/>
            <person name="Aranda M."/>
            <person name="Bao R."/>
            <person name="Beermann A."/>
            <person name="Berns N."/>
            <person name="Bolognesi R."/>
            <person name="Bonneton F."/>
            <person name="Bopp D."/>
            <person name="Brown S.J."/>
            <person name="Bucher G."/>
            <person name="Butts T."/>
            <person name="Chaumot A."/>
            <person name="Denell R.E."/>
            <person name="Ferrier D.E."/>
            <person name="Friedrich M."/>
            <person name="Gordon C.M."/>
            <person name="Jindra M."/>
            <person name="Klingler M."/>
            <person name="Lan Q."/>
            <person name="Lattorff H.M."/>
            <person name="Laudet V."/>
            <person name="von Levetsow C."/>
            <person name="Liu Z."/>
            <person name="Lutz R."/>
            <person name="Lynch J.A."/>
            <person name="da Fonseca R.N."/>
            <person name="Posnien N."/>
            <person name="Reuter R."/>
            <person name="Roth S."/>
            <person name="Savard J."/>
            <person name="Schinko J.B."/>
            <person name="Schmitt C."/>
            <person name="Schoppmeier M."/>
            <person name="Schroder R."/>
            <person name="Shippy T.D."/>
            <person name="Simonnet F."/>
            <person name="Marques-Souza H."/>
            <person name="Tautz D."/>
            <person name="Tomoyasu Y."/>
            <person name="Trauner J."/>
            <person name="Van der Zee M."/>
            <person name="Vervoort M."/>
            <person name="Wittkopp N."/>
            <person name="Wimmer E.A."/>
            <person name="Yang X."/>
            <person name="Jones A.K."/>
            <person name="Sattelle D.B."/>
            <person name="Ebert P.R."/>
            <person name="Nelson D."/>
            <person name="Scott J.G."/>
            <person name="Beeman R.W."/>
            <person name="Muthukrishnan S."/>
            <person name="Kramer K.J."/>
            <person name="Arakane Y."/>
            <person name="Beeman R.W."/>
            <person name="Zhu Q."/>
            <person name="Hogenkamp D."/>
            <person name="Dixit R."/>
            <person name="Oppert B."/>
            <person name="Jiang H."/>
            <person name="Zou Z."/>
            <person name="Marshall J."/>
            <person name="Elpidina E."/>
            <person name="Vinokurov K."/>
            <person name="Oppert C."/>
            <person name="Zou Z."/>
            <person name="Evans J."/>
            <person name="Lu Z."/>
            <person name="Zhao P."/>
            <person name="Sumathipala N."/>
            <person name="Altincicek B."/>
            <person name="Vilcinskas A."/>
            <person name="Williams M."/>
            <person name="Hultmark D."/>
            <person name="Hetru C."/>
            <person name="Jiang H."/>
            <person name="Grimmelikhuijzen C.J."/>
            <person name="Hauser F."/>
            <person name="Cazzamali G."/>
            <person name="Williamson M."/>
            <person name="Park Y."/>
            <person name="Li B."/>
            <person name="Tanaka Y."/>
            <person name="Predel R."/>
            <person name="Neupert S."/>
            <person name="Schachtner J."/>
            <person name="Verleyen P."/>
            <person name="Raible F."/>
            <person name="Bork P."/>
            <person name="Friedrich M."/>
            <person name="Walden K.K."/>
            <person name="Robertson H.M."/>
            <person name="Angeli S."/>
            <person name="Foret S."/>
            <person name="Bucher G."/>
            <person name="Schuetz S."/>
            <person name="Maleszka R."/>
            <person name="Wimmer E.A."/>
            <person name="Beeman R.W."/>
            <person name="Lorenzen M."/>
            <person name="Tomoyasu Y."/>
            <person name="Miller S.C."/>
            <person name="Grossmann D."/>
            <person name="Bucher G."/>
        </authorList>
    </citation>
    <scope>NUCLEOTIDE SEQUENCE [LARGE SCALE GENOMIC DNA]</scope>
    <source>
        <strain evidence="2 3">Georgia GA2</strain>
    </source>
</reference>
<dbReference type="InterPro" id="IPR038050">
    <property type="entry name" value="Neuro_actylchol_rec"/>
</dbReference>
<evidence type="ECO:0000256" key="1">
    <source>
        <dbReference type="SAM" id="Phobius"/>
    </source>
</evidence>
<evidence type="ECO:0000313" key="2">
    <source>
        <dbReference type="EMBL" id="KYB28017.1"/>
    </source>
</evidence>
<keyword evidence="1" id="KW-0812">Transmembrane</keyword>
<keyword evidence="3" id="KW-1185">Reference proteome</keyword>
<evidence type="ECO:0000313" key="3">
    <source>
        <dbReference type="Proteomes" id="UP000007266"/>
    </source>
</evidence>
<dbReference type="GO" id="GO:0006811">
    <property type="term" value="P:monoatomic ion transport"/>
    <property type="evidence" value="ECO:0007669"/>
    <property type="project" value="InterPro"/>
</dbReference>
<accession>A0A139WJL7</accession>
<dbReference type="InterPro" id="IPR036719">
    <property type="entry name" value="Neuro-gated_channel_TM_sf"/>
</dbReference>
<reference evidence="2 3" key="2">
    <citation type="journal article" date="2010" name="Nucleic Acids Res.">
        <title>BeetleBase in 2010: revisions to provide comprehensive genomic information for Tribolium castaneum.</title>
        <authorList>
            <person name="Kim H.S."/>
            <person name="Murphy T."/>
            <person name="Xia J."/>
            <person name="Caragea D."/>
            <person name="Park Y."/>
            <person name="Beeman R.W."/>
            <person name="Lorenzen M.D."/>
            <person name="Butcher S."/>
            <person name="Manak J.R."/>
            <person name="Brown S.J."/>
        </authorList>
    </citation>
    <scope>GENOME REANNOTATION</scope>
    <source>
        <strain evidence="2 3">Georgia GA2</strain>
    </source>
</reference>
<keyword evidence="1" id="KW-0472">Membrane</keyword>
<organism evidence="2 3">
    <name type="scientific">Tribolium castaneum</name>
    <name type="common">Red flour beetle</name>
    <dbReference type="NCBI Taxonomy" id="7070"/>
    <lineage>
        <taxon>Eukaryota</taxon>
        <taxon>Metazoa</taxon>
        <taxon>Ecdysozoa</taxon>
        <taxon>Arthropoda</taxon>
        <taxon>Hexapoda</taxon>
        <taxon>Insecta</taxon>
        <taxon>Pterygota</taxon>
        <taxon>Neoptera</taxon>
        <taxon>Endopterygota</taxon>
        <taxon>Coleoptera</taxon>
        <taxon>Polyphaga</taxon>
        <taxon>Cucujiformia</taxon>
        <taxon>Tenebrionidae</taxon>
        <taxon>Tenebrionidae incertae sedis</taxon>
        <taxon>Tribolium</taxon>
    </lineage>
</organism>
<gene>
    <name evidence="2" type="primary">AUGUSTUS-3.0.2_08198</name>
    <name evidence="2" type="ORF">TcasGA2_TC008198</name>
</gene>
<proteinExistence type="predicted"/>
<sequence>MPQEDGYCLQQRQQRSPRFVPRHRVEDLDAFENQIIRILNKVHASIDRNEQRLTEQDRRELTELEWKQASIVLDRLLLAVFLLITIISTTTILCRSPANDAAS</sequence>
<dbReference type="SUPFAM" id="SSF90112">
    <property type="entry name" value="Neurotransmitter-gated ion-channel transmembrane pore"/>
    <property type="match status" value="1"/>
</dbReference>
<dbReference type="Proteomes" id="UP000007266">
    <property type="component" value="Linkage group 4"/>
</dbReference>
<protein>
    <submittedName>
        <fullName evidence="2">Nicotinic acetylcholine receptor subunit alpha5</fullName>
    </submittedName>
</protein>